<comment type="caution">
    <text evidence="5">The sequence shown here is derived from an EMBL/GenBank/DDBJ whole genome shotgun (WGS) entry which is preliminary data.</text>
</comment>
<sequence length="772" mass="85714">PSKTHILMPCPFQTITRTPMSHLPKLNPFKPPIPSITKPFPLNPVHPSIKKPGSLFPFSSTPQPTVVSIIPKTHHALPHTTTTTSNNFTGILSFCAATKNLRLGQAIHASILVNGFNKTMPFALNSLINMYSKCNRIEIARFLFDSSDNNLLDDVSWNSIINGYVRLGSNDSYSEAFKLLVRMHRFGFGFSDYTLSSVLTACCCVDNNVFGKLIHGFGIKLGLDLNVVVGTGLLDMYAKTGCLSEAVRVFERFSWKNDFMYNAMIAGFLQEKSGACYGNAREALGVFGEMRGKGLKCSKFTFSSIVKACVGVGDFEVGRQIHALIFKNGLQGDEFVCSSLVEFYSFFGSIGDGLRCFEMTRKMDVVLWTSAIAGSVQNGQFENALSLFYRLLANGKKLDEFIVSCVMGACADMAAARTGEQIQGYALKFGVANFTIVKNSQICMYAKSGDIDSARTTFQETENPDVVSWSVMICSYAQHGFANKALRLFESMTISGNEPNQVTLLGVLTACSHGGFIDEGLRYYETMKKDYGIAANVKHGACIVDLLGRAGRLEEAQRFIIDSGFEDDPVLWRALLGACKVHKDTDTGKCIADRVIELEPHEAASYVLLYNLYNDMGKKKRALEVRKLMQDRGVKKEPGISWIEVGNTVHTFLVDDRSHPMSELIYSRLGEMLVKIKKISFNDEKLPLGISETEHSGAIEMNHHSEKLAVTFGIISLPKSAPVRVMKNLRVCSDCHTTMKHISNVEKREIILRDAIRFHHFKDGLCSCKDYW</sequence>
<dbReference type="PANTHER" id="PTHR47926:SF381">
    <property type="entry name" value="DYW DOMAIN-CONTAINING PROTEIN"/>
    <property type="match status" value="1"/>
</dbReference>
<dbReference type="InterPro" id="IPR046960">
    <property type="entry name" value="PPR_At4g14850-like_plant"/>
</dbReference>
<feature type="domain" description="DYW" evidence="4">
    <location>
        <begin position="701"/>
        <end position="772"/>
    </location>
</feature>
<dbReference type="AlphaFoldDB" id="A0A9D5BGR5"/>
<dbReference type="NCBIfam" id="TIGR00756">
    <property type="entry name" value="PPR"/>
    <property type="match status" value="1"/>
</dbReference>
<dbReference type="Pfam" id="PF14432">
    <property type="entry name" value="DYW_deaminase"/>
    <property type="match status" value="1"/>
</dbReference>
<evidence type="ECO:0000256" key="2">
    <source>
        <dbReference type="ARBA" id="ARBA00022737"/>
    </source>
</evidence>
<dbReference type="Pfam" id="PF13041">
    <property type="entry name" value="PPR_2"/>
    <property type="match status" value="1"/>
</dbReference>
<dbReference type="Gramene" id="Psat01G0213000-T1">
    <property type="protein sequence ID" value="KAI5443348.1"/>
    <property type="gene ID" value="KIW84_012130"/>
</dbReference>
<evidence type="ECO:0000313" key="6">
    <source>
        <dbReference type="Proteomes" id="UP001058974"/>
    </source>
</evidence>
<dbReference type="FunFam" id="1.25.40.10:FF:000344">
    <property type="entry name" value="Pentatricopeptide repeat-containing protein"/>
    <property type="match status" value="1"/>
</dbReference>
<dbReference type="EMBL" id="JAMSHJ010000001">
    <property type="protein sequence ID" value="KAI5443348.1"/>
    <property type="molecule type" value="Genomic_DNA"/>
</dbReference>
<feature type="repeat" description="PPR" evidence="3">
    <location>
        <begin position="364"/>
        <end position="398"/>
    </location>
</feature>
<keyword evidence="6" id="KW-1185">Reference proteome</keyword>
<dbReference type="Gene3D" id="1.25.40.10">
    <property type="entry name" value="Tetratricopeptide repeat domain"/>
    <property type="match status" value="3"/>
</dbReference>
<evidence type="ECO:0000256" key="1">
    <source>
        <dbReference type="ARBA" id="ARBA00006643"/>
    </source>
</evidence>
<accession>A0A9D5BGR5</accession>
<dbReference type="GO" id="GO:0009451">
    <property type="term" value="P:RNA modification"/>
    <property type="evidence" value="ECO:0007669"/>
    <property type="project" value="InterPro"/>
</dbReference>
<dbReference type="InterPro" id="IPR002885">
    <property type="entry name" value="PPR_rpt"/>
</dbReference>
<comment type="similarity">
    <text evidence="1">Belongs to the PPR family. PCMP-H subfamily.</text>
</comment>
<dbReference type="InterPro" id="IPR046848">
    <property type="entry name" value="E_motif"/>
</dbReference>
<dbReference type="Pfam" id="PF01535">
    <property type="entry name" value="PPR"/>
    <property type="match status" value="4"/>
</dbReference>
<dbReference type="GO" id="GO:0008270">
    <property type="term" value="F:zinc ion binding"/>
    <property type="evidence" value="ECO:0007669"/>
    <property type="project" value="InterPro"/>
</dbReference>
<keyword evidence="2" id="KW-0677">Repeat</keyword>
<feature type="non-terminal residue" evidence="5">
    <location>
        <position position="1"/>
    </location>
</feature>
<organism evidence="5 6">
    <name type="scientific">Pisum sativum</name>
    <name type="common">Garden pea</name>
    <name type="synonym">Lathyrus oleraceus</name>
    <dbReference type="NCBI Taxonomy" id="3888"/>
    <lineage>
        <taxon>Eukaryota</taxon>
        <taxon>Viridiplantae</taxon>
        <taxon>Streptophyta</taxon>
        <taxon>Embryophyta</taxon>
        <taxon>Tracheophyta</taxon>
        <taxon>Spermatophyta</taxon>
        <taxon>Magnoliopsida</taxon>
        <taxon>eudicotyledons</taxon>
        <taxon>Gunneridae</taxon>
        <taxon>Pentapetalae</taxon>
        <taxon>rosids</taxon>
        <taxon>fabids</taxon>
        <taxon>Fabales</taxon>
        <taxon>Fabaceae</taxon>
        <taxon>Papilionoideae</taxon>
        <taxon>50 kb inversion clade</taxon>
        <taxon>NPAAA clade</taxon>
        <taxon>Hologalegina</taxon>
        <taxon>IRL clade</taxon>
        <taxon>Fabeae</taxon>
        <taxon>Lathyrus</taxon>
    </lineage>
</organism>
<reference evidence="5 6" key="1">
    <citation type="journal article" date="2022" name="Nat. Genet.">
        <title>Improved pea reference genome and pan-genome highlight genomic features and evolutionary characteristics.</title>
        <authorList>
            <person name="Yang T."/>
            <person name="Liu R."/>
            <person name="Luo Y."/>
            <person name="Hu S."/>
            <person name="Wang D."/>
            <person name="Wang C."/>
            <person name="Pandey M.K."/>
            <person name="Ge S."/>
            <person name="Xu Q."/>
            <person name="Li N."/>
            <person name="Li G."/>
            <person name="Huang Y."/>
            <person name="Saxena R.K."/>
            <person name="Ji Y."/>
            <person name="Li M."/>
            <person name="Yan X."/>
            <person name="He Y."/>
            <person name="Liu Y."/>
            <person name="Wang X."/>
            <person name="Xiang C."/>
            <person name="Varshney R.K."/>
            <person name="Ding H."/>
            <person name="Gao S."/>
            <person name="Zong X."/>
        </authorList>
    </citation>
    <scope>NUCLEOTIDE SEQUENCE [LARGE SCALE GENOMIC DNA]</scope>
    <source>
        <strain evidence="5 6">cv. Zhongwan 6</strain>
    </source>
</reference>
<evidence type="ECO:0000256" key="3">
    <source>
        <dbReference type="PROSITE-ProRule" id="PRU00708"/>
    </source>
</evidence>
<name>A0A9D5BGR5_PEA</name>
<feature type="repeat" description="PPR" evidence="3">
    <location>
        <begin position="465"/>
        <end position="499"/>
    </location>
</feature>
<dbReference type="GO" id="GO:0003723">
    <property type="term" value="F:RNA binding"/>
    <property type="evidence" value="ECO:0007669"/>
    <property type="project" value="InterPro"/>
</dbReference>
<dbReference type="PANTHER" id="PTHR47926">
    <property type="entry name" value="PENTATRICOPEPTIDE REPEAT-CONTAINING PROTEIN"/>
    <property type="match status" value="1"/>
</dbReference>
<dbReference type="InterPro" id="IPR011990">
    <property type="entry name" value="TPR-like_helical_dom_sf"/>
</dbReference>
<dbReference type="Proteomes" id="UP001058974">
    <property type="component" value="Chromosome 1"/>
</dbReference>
<dbReference type="Pfam" id="PF20431">
    <property type="entry name" value="E_motif"/>
    <property type="match status" value="1"/>
</dbReference>
<feature type="repeat" description="PPR" evidence="3">
    <location>
        <begin position="153"/>
        <end position="190"/>
    </location>
</feature>
<dbReference type="FunFam" id="1.25.40.10:FF:000776">
    <property type="entry name" value="Pentatricopeptide repeat-containing protein At3g13880"/>
    <property type="match status" value="1"/>
</dbReference>
<dbReference type="PROSITE" id="PS51375">
    <property type="entry name" value="PPR"/>
    <property type="match status" value="3"/>
</dbReference>
<evidence type="ECO:0000259" key="4">
    <source>
        <dbReference type="Pfam" id="PF14432"/>
    </source>
</evidence>
<gene>
    <name evidence="5" type="ORF">KIW84_012130</name>
</gene>
<dbReference type="Pfam" id="PF13812">
    <property type="entry name" value="PPR_3"/>
    <property type="match status" value="1"/>
</dbReference>
<dbReference type="InterPro" id="IPR032867">
    <property type="entry name" value="DYW_dom"/>
</dbReference>
<evidence type="ECO:0000313" key="5">
    <source>
        <dbReference type="EMBL" id="KAI5443348.1"/>
    </source>
</evidence>
<proteinExistence type="inferred from homology"/>
<protein>
    <recommendedName>
        <fullName evidence="4">DYW domain-containing protein</fullName>
    </recommendedName>
</protein>